<dbReference type="InterPro" id="IPR005648">
    <property type="entry name" value="FlgD"/>
</dbReference>
<dbReference type="Pfam" id="PF03963">
    <property type="entry name" value="FlgD"/>
    <property type="match status" value="1"/>
</dbReference>
<dbReference type="EMBL" id="JQ844202">
    <property type="protein sequence ID" value="AGS52602.1"/>
    <property type="molecule type" value="Genomic_DNA"/>
</dbReference>
<keyword evidence="3" id="KW-0282">Flagellum</keyword>
<dbReference type="AlphaFoldDB" id="A0A806JZF8"/>
<evidence type="ECO:0000256" key="1">
    <source>
        <dbReference type="ARBA" id="ARBA00010577"/>
    </source>
</evidence>
<sequence length="156" mass="17277">MDIAALSTPTNVPKPLTMSSVERLELDNFVRDYNIQLNPTRQPQQSLGRDDFLKILITQLSYQDPTAPMEDKQFIAQMAQFSTLEQMTAMAGDFAKLTAMLTGNDASSALGRSVEILEGDNAIHGMVQAVTKDSAPQVMVNGRFYDWNLVSKVFAE</sequence>
<organism evidence="3">
    <name type="scientific">uncultured bacterium contig00042</name>
    <dbReference type="NCBI Taxonomy" id="1181529"/>
    <lineage>
        <taxon>Bacteria</taxon>
        <taxon>environmental samples</taxon>
    </lineage>
</organism>
<dbReference type="NCBIfam" id="NF007197">
    <property type="entry name" value="PRK09618.1"/>
    <property type="match status" value="1"/>
</dbReference>
<keyword evidence="2" id="KW-1005">Bacterial flagellum biogenesis</keyword>
<keyword evidence="3" id="KW-0966">Cell projection</keyword>
<keyword evidence="3" id="KW-0969">Cilium</keyword>
<comment type="similarity">
    <text evidence="1">Belongs to the FlgD family.</text>
</comment>
<reference evidence="3" key="1">
    <citation type="submission" date="2012-03" db="EMBL/GenBank/DDBJ databases">
        <title>Functional metagenomics reveals considerable lignocellulase gene clusters in the gut microbiome of a wood-feeding higher termite.</title>
        <authorList>
            <person name="Liu N."/>
        </authorList>
    </citation>
    <scope>NUCLEOTIDE SEQUENCE</scope>
</reference>
<evidence type="ECO:0000313" key="3">
    <source>
        <dbReference type="EMBL" id="AGS52602.1"/>
    </source>
</evidence>
<evidence type="ECO:0000256" key="2">
    <source>
        <dbReference type="ARBA" id="ARBA00022795"/>
    </source>
</evidence>
<accession>A0A806JZF8</accession>
<protein>
    <submittedName>
        <fullName evidence="3">Flagellar basal-body rod modification protein FlgD</fullName>
    </submittedName>
</protein>
<dbReference type="GO" id="GO:0044781">
    <property type="term" value="P:bacterial-type flagellum organization"/>
    <property type="evidence" value="ECO:0007669"/>
    <property type="project" value="UniProtKB-KW"/>
</dbReference>
<name>A0A806JZF8_9BACT</name>
<proteinExistence type="inferred from homology"/>